<reference evidence="1 2" key="1">
    <citation type="submission" date="2021-06" db="EMBL/GenBank/DDBJ databases">
        <title>Caerostris darwini draft genome.</title>
        <authorList>
            <person name="Kono N."/>
            <person name="Arakawa K."/>
        </authorList>
    </citation>
    <scope>NUCLEOTIDE SEQUENCE [LARGE SCALE GENOMIC DNA]</scope>
</reference>
<protein>
    <submittedName>
        <fullName evidence="1">Uncharacterized protein</fullName>
    </submittedName>
</protein>
<accession>A0AAV4P9A7</accession>
<gene>
    <name evidence="1" type="ORF">CDAR_4691</name>
</gene>
<dbReference type="Proteomes" id="UP001054837">
    <property type="component" value="Unassembled WGS sequence"/>
</dbReference>
<dbReference type="AlphaFoldDB" id="A0AAV4P9A7"/>
<evidence type="ECO:0000313" key="2">
    <source>
        <dbReference type="Proteomes" id="UP001054837"/>
    </source>
</evidence>
<evidence type="ECO:0000313" key="1">
    <source>
        <dbReference type="EMBL" id="GIX91692.1"/>
    </source>
</evidence>
<name>A0AAV4P9A7_9ARAC</name>
<dbReference type="EMBL" id="BPLQ01002337">
    <property type="protein sequence ID" value="GIX91692.1"/>
    <property type="molecule type" value="Genomic_DNA"/>
</dbReference>
<sequence>MPQSQPANQPPWTHTSSLSVWPSFGRSVRPWLMNYTLELKQCRQNYLLAEEHPHKNRVLGQRRNKRVTFIFREKTRDGWVPYLFLPSLPVWQFPCLSLFPPHAFLPELTGK</sequence>
<comment type="caution">
    <text evidence="1">The sequence shown here is derived from an EMBL/GenBank/DDBJ whole genome shotgun (WGS) entry which is preliminary data.</text>
</comment>
<keyword evidence="2" id="KW-1185">Reference proteome</keyword>
<proteinExistence type="predicted"/>
<organism evidence="1 2">
    <name type="scientific">Caerostris darwini</name>
    <dbReference type="NCBI Taxonomy" id="1538125"/>
    <lineage>
        <taxon>Eukaryota</taxon>
        <taxon>Metazoa</taxon>
        <taxon>Ecdysozoa</taxon>
        <taxon>Arthropoda</taxon>
        <taxon>Chelicerata</taxon>
        <taxon>Arachnida</taxon>
        <taxon>Araneae</taxon>
        <taxon>Araneomorphae</taxon>
        <taxon>Entelegynae</taxon>
        <taxon>Araneoidea</taxon>
        <taxon>Araneidae</taxon>
        <taxon>Caerostris</taxon>
    </lineage>
</organism>